<evidence type="ECO:0000313" key="8">
    <source>
        <dbReference type="Proteomes" id="UP001605036"/>
    </source>
</evidence>
<feature type="domain" description="Glutaredoxin" evidence="6">
    <location>
        <begin position="110"/>
        <end position="174"/>
    </location>
</feature>
<evidence type="ECO:0000313" key="7">
    <source>
        <dbReference type="EMBL" id="KAL2622090.1"/>
    </source>
</evidence>
<reference evidence="7 8" key="1">
    <citation type="submission" date="2024-09" db="EMBL/GenBank/DDBJ databases">
        <title>Chromosome-scale assembly of Riccia fluitans.</title>
        <authorList>
            <person name="Paukszto L."/>
            <person name="Sawicki J."/>
            <person name="Karawczyk K."/>
            <person name="Piernik-Szablinska J."/>
            <person name="Szczecinska M."/>
            <person name="Mazdziarz M."/>
        </authorList>
    </citation>
    <scope>NUCLEOTIDE SEQUENCE [LARGE SCALE GENOMIC DNA]</scope>
    <source>
        <strain evidence="7">Rf_01</strain>
        <tissue evidence="7">Aerial parts of the thallus</tissue>
    </source>
</reference>
<evidence type="ECO:0000256" key="2">
    <source>
        <dbReference type="ARBA" id="ARBA00007568"/>
    </source>
</evidence>
<keyword evidence="8" id="KW-1185">Reference proteome</keyword>
<dbReference type="InterPro" id="IPR014025">
    <property type="entry name" value="Glutaredoxin_subgr"/>
</dbReference>
<comment type="similarity">
    <text evidence="2">Belongs to the glutaredoxin family. CC-type subfamily.</text>
</comment>
<comment type="caution">
    <text evidence="7">The sequence shown here is derived from an EMBL/GenBank/DDBJ whole genome shotgun (WGS) entry which is preliminary data.</text>
</comment>
<dbReference type="AlphaFoldDB" id="A0ABD1Y5V3"/>
<dbReference type="NCBIfam" id="TIGR02189">
    <property type="entry name" value="GlrX-like_plant"/>
    <property type="match status" value="1"/>
</dbReference>
<evidence type="ECO:0000256" key="5">
    <source>
        <dbReference type="SAM" id="MobiDB-lite"/>
    </source>
</evidence>
<dbReference type="CDD" id="cd03419">
    <property type="entry name" value="GRX_GRXh_1_2_like"/>
    <property type="match status" value="1"/>
</dbReference>
<dbReference type="Pfam" id="PF00462">
    <property type="entry name" value="Glutaredoxin"/>
    <property type="match status" value="1"/>
</dbReference>
<evidence type="ECO:0000256" key="4">
    <source>
        <dbReference type="ARBA" id="ARBA00023284"/>
    </source>
</evidence>
<keyword evidence="3" id="KW-0963">Cytoplasm</keyword>
<feature type="region of interest" description="Disordered" evidence="5">
    <location>
        <begin position="1"/>
        <end position="30"/>
    </location>
</feature>
<organism evidence="7 8">
    <name type="scientific">Riccia fluitans</name>
    <dbReference type="NCBI Taxonomy" id="41844"/>
    <lineage>
        <taxon>Eukaryota</taxon>
        <taxon>Viridiplantae</taxon>
        <taxon>Streptophyta</taxon>
        <taxon>Embryophyta</taxon>
        <taxon>Marchantiophyta</taxon>
        <taxon>Marchantiopsida</taxon>
        <taxon>Marchantiidae</taxon>
        <taxon>Marchantiales</taxon>
        <taxon>Ricciaceae</taxon>
        <taxon>Riccia</taxon>
    </lineage>
</organism>
<evidence type="ECO:0000259" key="6">
    <source>
        <dbReference type="Pfam" id="PF00462"/>
    </source>
</evidence>
<keyword evidence="4" id="KW-0676">Redox-active center</keyword>
<dbReference type="EMBL" id="JBHFFA010000006">
    <property type="protein sequence ID" value="KAL2622090.1"/>
    <property type="molecule type" value="Genomic_DNA"/>
</dbReference>
<comment type="subcellular location">
    <subcellularLocation>
        <location evidence="1">Cytoplasm</location>
    </subcellularLocation>
</comment>
<gene>
    <name evidence="7" type="ORF">R1flu_002295</name>
</gene>
<sequence>MDRAEMQSPSTQSLPWSKIVAATPTQSSKTDQITTRQLMPPHGNLSFEFGDATRRATPAAAATTAYPSSKSGIFGSEFEPEGRQKLGSTSYNSAEEVWDSLERVASENAVVMFSISSCCVCHVVKKLFSSLGVAPLIYELDQESPGPQIALALQRLAGTSSQALPAIFIGKKYIGGLEELISAHISGFLVPQLKQAGALWL</sequence>
<evidence type="ECO:0000256" key="1">
    <source>
        <dbReference type="ARBA" id="ARBA00004496"/>
    </source>
</evidence>
<dbReference type="InterPro" id="IPR036249">
    <property type="entry name" value="Thioredoxin-like_sf"/>
</dbReference>
<accession>A0ABD1Y5V3</accession>
<dbReference type="SUPFAM" id="SSF52833">
    <property type="entry name" value="Thioredoxin-like"/>
    <property type="match status" value="1"/>
</dbReference>
<dbReference type="PRINTS" id="PR00160">
    <property type="entry name" value="GLUTAREDOXIN"/>
</dbReference>
<dbReference type="PANTHER" id="PTHR10168">
    <property type="entry name" value="GLUTAREDOXIN"/>
    <property type="match status" value="1"/>
</dbReference>
<dbReference type="Gene3D" id="3.40.30.10">
    <property type="entry name" value="Glutaredoxin"/>
    <property type="match status" value="1"/>
</dbReference>
<dbReference type="InterPro" id="IPR011905">
    <property type="entry name" value="GlrX-like_pln_2"/>
</dbReference>
<name>A0ABD1Y5V3_9MARC</name>
<evidence type="ECO:0000256" key="3">
    <source>
        <dbReference type="ARBA" id="ARBA00022490"/>
    </source>
</evidence>
<dbReference type="Proteomes" id="UP001605036">
    <property type="component" value="Unassembled WGS sequence"/>
</dbReference>
<protein>
    <recommendedName>
        <fullName evidence="6">Glutaredoxin domain-containing protein</fullName>
    </recommendedName>
</protein>
<dbReference type="GO" id="GO:0005737">
    <property type="term" value="C:cytoplasm"/>
    <property type="evidence" value="ECO:0007669"/>
    <property type="project" value="UniProtKB-SubCell"/>
</dbReference>
<proteinExistence type="inferred from homology"/>
<dbReference type="PROSITE" id="PS51354">
    <property type="entry name" value="GLUTAREDOXIN_2"/>
    <property type="match status" value="1"/>
</dbReference>
<dbReference type="InterPro" id="IPR002109">
    <property type="entry name" value="Glutaredoxin"/>
</dbReference>